<keyword evidence="1 4" id="KW-0430">Lectin</keyword>
<dbReference type="OMA" id="EFQCEEN"/>
<dbReference type="InterPro" id="IPR013320">
    <property type="entry name" value="ConA-like_dom_sf"/>
</dbReference>
<dbReference type="InterPro" id="IPR001079">
    <property type="entry name" value="Galectin_CRD"/>
</dbReference>
<evidence type="ECO:0000256" key="4">
    <source>
        <dbReference type="RuleBase" id="RU102079"/>
    </source>
</evidence>
<dbReference type="SUPFAM" id="SSF49899">
    <property type="entry name" value="Concanavalin A-like lectins/glucanases"/>
    <property type="match status" value="1"/>
</dbReference>
<dbReference type="Proteomes" id="UP000291000">
    <property type="component" value="Chromosome 19"/>
</dbReference>
<dbReference type="PROSITE" id="PS51304">
    <property type="entry name" value="GALECTIN"/>
    <property type="match status" value="1"/>
</dbReference>
<protein>
    <recommendedName>
        <fullName evidence="4">Galectin</fullName>
    </recommendedName>
</protein>
<evidence type="ECO:0000313" key="6">
    <source>
        <dbReference type="Ensembl" id="ENSCHIP00000018196.1"/>
    </source>
</evidence>
<reference evidence="6" key="3">
    <citation type="submission" date="2025-09" db="UniProtKB">
        <authorList>
            <consortium name="Ensembl"/>
        </authorList>
    </citation>
    <scope>IDENTIFICATION</scope>
</reference>
<evidence type="ECO:0000256" key="2">
    <source>
        <dbReference type="ARBA" id="ARBA00022737"/>
    </source>
</evidence>
<reference evidence="6 7" key="1">
    <citation type="submission" date="2016-04" db="EMBL/GenBank/DDBJ databases">
        <title>Polished mammalian reference genomes with single-molecule sequencing and chromosome conformation capture applied to the Capra hircus genome.</title>
        <authorList>
            <person name="Bickhart D.M."/>
            <person name="Koren S."/>
            <person name="Rosen B."/>
            <person name="Hastie A."/>
            <person name="Liachko I."/>
            <person name="Sullivan S.T."/>
            <person name="Burton J."/>
            <person name="Sayre B.L."/>
            <person name="Huson H.J."/>
            <person name="Lee J."/>
            <person name="Lam E."/>
            <person name="Kelley C.M."/>
            <person name="Hutchison J.L."/>
            <person name="Zhou Y."/>
            <person name="Sun J."/>
            <person name="Crisa A."/>
            <person name="Schwartz J.C."/>
            <person name="Hammond J.A."/>
            <person name="Schroeder S.G."/>
            <person name="Liu G.E."/>
            <person name="Dunham M."/>
            <person name="Shendure J."/>
            <person name="Sonstegard T.S."/>
            <person name="Phillippy A.M."/>
            <person name="Van Tassell C.P."/>
            <person name="Smith T.P."/>
        </authorList>
    </citation>
    <scope>NUCLEOTIDE SEQUENCE [LARGE SCALE GENOMIC DNA]</scope>
</reference>
<feature type="domain" description="Galectin" evidence="5">
    <location>
        <begin position="1"/>
        <end position="115"/>
    </location>
</feature>
<evidence type="ECO:0000313" key="7">
    <source>
        <dbReference type="Proteomes" id="UP000291000"/>
    </source>
</evidence>
<accession>A0A452F1E3</accession>
<dbReference type="CDD" id="cd00070">
    <property type="entry name" value="GLECT"/>
    <property type="match status" value="1"/>
</dbReference>
<dbReference type="Ensembl" id="ENSCHIT00000026011.1">
    <property type="protein sequence ID" value="ENSCHIP00000018196.1"/>
    <property type="gene ID" value="ENSCHIG00000017741.1"/>
</dbReference>
<evidence type="ECO:0000256" key="1">
    <source>
        <dbReference type="ARBA" id="ARBA00022734"/>
    </source>
</evidence>
<dbReference type="GeneTree" id="ENSGT00940000162258"/>
<dbReference type="Gene3D" id="2.60.120.200">
    <property type="match status" value="1"/>
</dbReference>
<reference evidence="6" key="2">
    <citation type="submission" date="2025-08" db="UniProtKB">
        <authorList>
            <consortium name="Ensembl"/>
        </authorList>
    </citation>
    <scope>IDENTIFICATION</scope>
</reference>
<dbReference type="FunFam" id="2.60.120.200:FF:000124">
    <property type="entry name" value="Galectin-4"/>
    <property type="match status" value="1"/>
</dbReference>
<dbReference type="EMBL" id="LWLT01000022">
    <property type="status" value="NOT_ANNOTATED_CDS"/>
    <property type="molecule type" value="Genomic_DNA"/>
</dbReference>
<keyword evidence="7" id="KW-1185">Reference proteome</keyword>
<dbReference type="SMART" id="SM00276">
    <property type="entry name" value="GLECT"/>
    <property type="match status" value="1"/>
</dbReference>
<dbReference type="PANTHER" id="PTHR11346:SF147">
    <property type="entry name" value="GALECTIN"/>
    <property type="match status" value="1"/>
</dbReference>
<evidence type="ECO:0000256" key="3">
    <source>
        <dbReference type="ARBA" id="ARBA00055823"/>
    </source>
</evidence>
<dbReference type="Pfam" id="PF00337">
    <property type="entry name" value="Gal-bind_lectin"/>
    <property type="match status" value="1"/>
</dbReference>
<keyword evidence="2" id="KW-0677">Repeat</keyword>
<dbReference type="GO" id="GO:0030246">
    <property type="term" value="F:carbohydrate binding"/>
    <property type="evidence" value="ECO:0007669"/>
    <property type="project" value="UniProtKB-UniRule"/>
</dbReference>
<evidence type="ECO:0000259" key="5">
    <source>
        <dbReference type="PROSITE" id="PS51304"/>
    </source>
</evidence>
<dbReference type="SMART" id="SM00908">
    <property type="entry name" value="Gal-bind_lectin"/>
    <property type="match status" value="1"/>
</dbReference>
<dbReference type="AlphaFoldDB" id="A0A452F1E3"/>
<name>A0A452F1E3_CAPHI</name>
<sequence>MGHVPSRGERRFSVNFQRGHHDREIAFHFNPRFEEGGYVVCNTRQLGNWGPEERKMQMPFQKGSPFEICFKVDRSAFKVTVNGSMFLVYVHRVPFDQVNAISIKGGVNVFYIRFQI</sequence>
<proteinExistence type="predicted"/>
<dbReference type="PANTHER" id="PTHR11346">
    <property type="entry name" value="GALECTIN"/>
    <property type="match status" value="1"/>
</dbReference>
<dbReference type="Bgee" id="ENSCHIG00000017741">
    <property type="expression patterns" value="Expressed in spleen and 14 other cell types or tissues"/>
</dbReference>
<dbReference type="InterPro" id="IPR044156">
    <property type="entry name" value="Galectin-like"/>
</dbReference>
<organism evidence="6 7">
    <name type="scientific">Capra hircus</name>
    <name type="common">Goat</name>
    <dbReference type="NCBI Taxonomy" id="9925"/>
    <lineage>
        <taxon>Eukaryota</taxon>
        <taxon>Metazoa</taxon>
        <taxon>Chordata</taxon>
        <taxon>Craniata</taxon>
        <taxon>Vertebrata</taxon>
        <taxon>Euteleostomi</taxon>
        <taxon>Mammalia</taxon>
        <taxon>Eutheria</taxon>
        <taxon>Laurasiatheria</taxon>
        <taxon>Artiodactyla</taxon>
        <taxon>Ruminantia</taxon>
        <taxon>Pecora</taxon>
        <taxon>Bovidae</taxon>
        <taxon>Caprinae</taxon>
        <taxon>Capra</taxon>
    </lineage>
</organism>
<comment type="function">
    <text evidence="3">Galectin that binds lactose and a related range of sugars. May be involved in the assembly of adherens junctions.</text>
</comment>
<dbReference type="STRING" id="9925.ENSCHIP00000018196"/>
<gene>
    <name evidence="6" type="primary">LOC106503912</name>
</gene>